<keyword evidence="1" id="KW-1133">Transmembrane helix</keyword>
<keyword evidence="1" id="KW-0812">Transmembrane</keyword>
<keyword evidence="1" id="KW-0472">Membrane</keyword>
<accession>A0AAP0MHR9</accession>
<evidence type="ECO:0000256" key="1">
    <source>
        <dbReference type="SAM" id="Phobius"/>
    </source>
</evidence>
<dbReference type="Proteomes" id="UP001428341">
    <property type="component" value="Unassembled WGS sequence"/>
</dbReference>
<name>A0AAP0MHR9_9ROSI</name>
<evidence type="ECO:0000313" key="2">
    <source>
        <dbReference type="EMBL" id="KAK9209768.1"/>
    </source>
</evidence>
<reference evidence="2 3" key="1">
    <citation type="submission" date="2024-05" db="EMBL/GenBank/DDBJ databases">
        <title>Haplotype-resolved chromosome-level genome assembly of Huyou (Citrus changshanensis).</title>
        <authorList>
            <person name="Miao C."/>
            <person name="Chen W."/>
            <person name="Wu Y."/>
            <person name="Wang L."/>
            <person name="Zhao S."/>
            <person name="Grierson D."/>
            <person name="Xu C."/>
            <person name="Chen K."/>
        </authorList>
    </citation>
    <scope>NUCLEOTIDE SEQUENCE [LARGE SCALE GENOMIC DNA]</scope>
    <source>
        <strain evidence="2">01-14</strain>
        <tissue evidence="2">Leaf</tissue>
    </source>
</reference>
<organism evidence="2 3">
    <name type="scientific">Citrus x changshan-huyou</name>
    <dbReference type="NCBI Taxonomy" id="2935761"/>
    <lineage>
        <taxon>Eukaryota</taxon>
        <taxon>Viridiplantae</taxon>
        <taxon>Streptophyta</taxon>
        <taxon>Embryophyta</taxon>
        <taxon>Tracheophyta</taxon>
        <taxon>Spermatophyta</taxon>
        <taxon>Magnoliopsida</taxon>
        <taxon>eudicotyledons</taxon>
        <taxon>Gunneridae</taxon>
        <taxon>Pentapetalae</taxon>
        <taxon>rosids</taxon>
        <taxon>malvids</taxon>
        <taxon>Sapindales</taxon>
        <taxon>Rutaceae</taxon>
        <taxon>Aurantioideae</taxon>
        <taxon>Citrus</taxon>
    </lineage>
</organism>
<sequence length="287" mass="32186">MSDHRLGPKAILQFCSISASHLSILADRRLGPESNLQFCLISASRLSILADRRLGPETNLQFCLISASRLLNLSDRRFPQKVLQYDLVNMRVSVIVVDFIFMVIVVVLPANIVKFFLRCAKLPDLPRFAFWVSSEVSRNVREMKLNLKNHTFVKILQLLMRQPSNELIENLFSRYLSFEQLSLIIYLISEDPSSNLIILSTTLNKLVLVITKCSHTAGPNAHNVTIKAPSLEFIDTTDEIHVSYAVDELQSIQKSVIKSVTSAKALALANADLVSSFSALTFFACDD</sequence>
<evidence type="ECO:0000313" key="3">
    <source>
        <dbReference type="Proteomes" id="UP001428341"/>
    </source>
</evidence>
<comment type="caution">
    <text evidence="2">The sequence shown here is derived from an EMBL/GenBank/DDBJ whole genome shotgun (WGS) entry which is preliminary data.</text>
</comment>
<protein>
    <submittedName>
        <fullName evidence="2">Uncharacterized protein</fullName>
    </submittedName>
</protein>
<keyword evidence="3" id="KW-1185">Reference proteome</keyword>
<gene>
    <name evidence="2" type="ORF">WN944_002136</name>
</gene>
<proteinExistence type="predicted"/>
<feature type="transmembrane region" description="Helical" evidence="1">
    <location>
        <begin position="92"/>
        <end position="117"/>
    </location>
</feature>
<dbReference type="AlphaFoldDB" id="A0AAP0MHR9"/>
<dbReference type="EMBL" id="JBCGBO010000004">
    <property type="protein sequence ID" value="KAK9209768.1"/>
    <property type="molecule type" value="Genomic_DNA"/>
</dbReference>